<dbReference type="AlphaFoldDB" id="A0A1F5LGB2"/>
<dbReference type="OrthoDB" id="66881at2759"/>
<dbReference type="Gene3D" id="3.50.50.60">
    <property type="entry name" value="FAD/NAD(P)-binding domain"/>
    <property type="match status" value="2"/>
</dbReference>
<evidence type="ECO:0000256" key="2">
    <source>
        <dbReference type="ARBA" id="ARBA00004721"/>
    </source>
</evidence>
<gene>
    <name evidence="9" type="ORF">PENARI_c010G08037</name>
</gene>
<comment type="similarity">
    <text evidence="3">Belongs to the FAD-binding monooxygenase family.</text>
</comment>
<dbReference type="InterPro" id="IPR023753">
    <property type="entry name" value="FAD/NAD-binding_dom"/>
</dbReference>
<feature type="domain" description="FAD/NAD(P)-binding" evidence="8">
    <location>
        <begin position="88"/>
        <end position="311"/>
    </location>
</feature>
<evidence type="ECO:0000313" key="9">
    <source>
        <dbReference type="EMBL" id="OGE52253.1"/>
    </source>
</evidence>
<dbReference type="Proteomes" id="UP000177622">
    <property type="component" value="Unassembled WGS sequence"/>
</dbReference>
<keyword evidence="5" id="KW-0274">FAD</keyword>
<evidence type="ECO:0000313" key="10">
    <source>
        <dbReference type="Proteomes" id="UP000177622"/>
    </source>
</evidence>
<evidence type="ECO:0000259" key="8">
    <source>
        <dbReference type="Pfam" id="PF07992"/>
    </source>
</evidence>
<comment type="caution">
    <text evidence="9">The sequence shown here is derived from an EMBL/GenBank/DDBJ whole genome shotgun (WGS) entry which is preliminary data.</text>
</comment>
<name>A0A1F5LGB2_PENAI</name>
<dbReference type="Pfam" id="PF07992">
    <property type="entry name" value="Pyr_redox_2"/>
    <property type="match status" value="1"/>
</dbReference>
<evidence type="ECO:0000256" key="7">
    <source>
        <dbReference type="ARBA" id="ARBA00023002"/>
    </source>
</evidence>
<proteinExistence type="inferred from homology"/>
<keyword evidence="7" id="KW-0560">Oxidoreductase</keyword>
<comment type="pathway">
    <text evidence="2">Secondary metabolite biosynthesis; terpenoid biosynthesis.</text>
</comment>
<dbReference type="PRINTS" id="PR00368">
    <property type="entry name" value="FADPNR"/>
</dbReference>
<evidence type="ECO:0000256" key="3">
    <source>
        <dbReference type="ARBA" id="ARBA00010139"/>
    </source>
</evidence>
<dbReference type="SUPFAM" id="SSF51905">
    <property type="entry name" value="FAD/NAD(P)-binding domain"/>
    <property type="match status" value="1"/>
</dbReference>
<dbReference type="GO" id="GO:0016491">
    <property type="term" value="F:oxidoreductase activity"/>
    <property type="evidence" value="ECO:0007669"/>
    <property type="project" value="UniProtKB-KW"/>
</dbReference>
<reference evidence="9 10" key="1">
    <citation type="journal article" date="2016" name="Sci. Rep.">
        <title>Penicillium arizonense, a new, genome sequenced fungal species, reveals a high chemical diversity in secreted metabolites.</title>
        <authorList>
            <person name="Grijseels S."/>
            <person name="Nielsen J.C."/>
            <person name="Randelovic M."/>
            <person name="Nielsen J."/>
            <person name="Nielsen K.F."/>
            <person name="Workman M."/>
            <person name="Frisvad J.C."/>
        </authorList>
    </citation>
    <scope>NUCLEOTIDE SEQUENCE [LARGE SCALE GENOMIC DNA]</scope>
    <source>
        <strain evidence="9 10">CBS 141311</strain>
    </source>
</reference>
<organism evidence="9 10">
    <name type="scientific">Penicillium arizonense</name>
    <dbReference type="NCBI Taxonomy" id="1835702"/>
    <lineage>
        <taxon>Eukaryota</taxon>
        <taxon>Fungi</taxon>
        <taxon>Dikarya</taxon>
        <taxon>Ascomycota</taxon>
        <taxon>Pezizomycotina</taxon>
        <taxon>Eurotiomycetes</taxon>
        <taxon>Eurotiomycetidae</taxon>
        <taxon>Eurotiales</taxon>
        <taxon>Aspergillaceae</taxon>
        <taxon>Penicillium</taxon>
    </lineage>
</organism>
<sequence length="658" mass="73516">MTISFEVCCPSSTTTDHPCKSCGPEASIDIEKKYELERQTQLKSHGLVSDIEIDLNERFDTFARDPWIYPTVESENEQAGFIQQSNHKVLIVGAGHGGLLFAVRLIQAGAFCANDILLVDKAAGFGGTWYWNRYPGIMCDTESYIYMPLLEETGYMPRDKYASGAEIRAHAERIARKWGLVERTMFRTAVQELHWDEDKSLWNVSAMKAHGATDEHKTTVQLTADFAIIAQGVFSSPRMPAFPKTEEYNGKLFHTARWDYAFTGGTPEDPEMTRLRDKKVAIVGTGASAVQIVPHLARHCKELLVFQRTPSSVDKRNNHPTDPEWWKREIQSETKAWQRRRMENFNAFTCNQQPPPKINMVADGWTEIPSFSVLIGAQQASDPEYLSQMQEVDRARQQKIRARVHDIVQASEPASALAPWYPGWCKRPCFHDEYLPSFNRPNVKLVDVRDHGISHFTPKGVVADSTEYELDAVIFSTGFTVAATSSPGSRANISVTGRHGLKMDDKWGNGLATLHGVMTRDMPNLFFPGTSQAGGCANMTYSLDQSATHVAYILSKAKESASKKYPVMSKVIIEPTAEAEEDWAMQVVSRAAALRGIAGCTPGYLNGHGMFGQPSSAEDMMKLARLAIWGEGIASYVEQIEAWREEGKLDGLHLTYLE</sequence>
<dbReference type="PANTHER" id="PTHR43098:SF2">
    <property type="entry name" value="FAD-BINDING MONOOXYGENASE AUSB-RELATED"/>
    <property type="match status" value="1"/>
</dbReference>
<dbReference type="InterPro" id="IPR036188">
    <property type="entry name" value="FAD/NAD-bd_sf"/>
</dbReference>
<evidence type="ECO:0000256" key="4">
    <source>
        <dbReference type="ARBA" id="ARBA00022630"/>
    </source>
</evidence>
<dbReference type="InterPro" id="IPR050775">
    <property type="entry name" value="FAD-binding_Monooxygenases"/>
</dbReference>
<dbReference type="GeneID" id="34577053"/>
<dbReference type="EMBL" id="LXJU01000010">
    <property type="protein sequence ID" value="OGE52253.1"/>
    <property type="molecule type" value="Genomic_DNA"/>
</dbReference>
<dbReference type="STRING" id="1835702.A0A1F5LGB2"/>
<keyword evidence="4" id="KW-0285">Flavoprotein</keyword>
<accession>A0A1F5LGB2</accession>
<dbReference type="RefSeq" id="XP_022487695.1">
    <property type="nucleotide sequence ID" value="XM_022632319.1"/>
</dbReference>
<comment type="cofactor">
    <cofactor evidence="1">
        <name>FAD</name>
        <dbReference type="ChEBI" id="CHEBI:57692"/>
    </cofactor>
</comment>
<evidence type="ECO:0000256" key="6">
    <source>
        <dbReference type="ARBA" id="ARBA00022857"/>
    </source>
</evidence>
<evidence type="ECO:0000256" key="5">
    <source>
        <dbReference type="ARBA" id="ARBA00022827"/>
    </source>
</evidence>
<evidence type="ECO:0000256" key="1">
    <source>
        <dbReference type="ARBA" id="ARBA00001974"/>
    </source>
</evidence>
<protein>
    <recommendedName>
        <fullName evidence="8">FAD/NAD(P)-binding domain-containing protein</fullName>
    </recommendedName>
</protein>
<dbReference type="PANTHER" id="PTHR43098">
    <property type="entry name" value="L-ORNITHINE N(5)-MONOOXYGENASE-RELATED"/>
    <property type="match status" value="1"/>
</dbReference>
<keyword evidence="10" id="KW-1185">Reference proteome</keyword>
<keyword evidence="6" id="KW-0521">NADP</keyword>